<proteinExistence type="predicted"/>
<organism evidence="1 2">
    <name type="scientific">Leisingera caerulea</name>
    <name type="common">Phaeobacter caeruleus</name>
    <dbReference type="NCBI Taxonomy" id="506591"/>
    <lineage>
        <taxon>Bacteria</taxon>
        <taxon>Pseudomonadati</taxon>
        <taxon>Pseudomonadota</taxon>
        <taxon>Alphaproteobacteria</taxon>
        <taxon>Rhodobacterales</taxon>
        <taxon>Roseobacteraceae</taxon>
        <taxon>Leisingera</taxon>
    </lineage>
</organism>
<evidence type="ECO:0008006" key="3">
    <source>
        <dbReference type="Google" id="ProtNLM"/>
    </source>
</evidence>
<dbReference type="RefSeq" id="WP_259971587.1">
    <property type="nucleotide sequence ID" value="NZ_CP081070.1"/>
</dbReference>
<evidence type="ECO:0000313" key="1">
    <source>
        <dbReference type="EMBL" id="UWQ54231.1"/>
    </source>
</evidence>
<protein>
    <recommendedName>
        <fullName evidence="3">Capsule polysaccharide biosynthesis protein</fullName>
    </recommendedName>
</protein>
<evidence type="ECO:0000313" key="2">
    <source>
        <dbReference type="Proteomes" id="UP001058713"/>
    </source>
</evidence>
<dbReference type="Proteomes" id="UP001058713">
    <property type="component" value="Chromosome"/>
</dbReference>
<dbReference type="AlphaFoldDB" id="A0A9Q9LYK7"/>
<reference evidence="1" key="1">
    <citation type="submission" date="2021-08" db="EMBL/GenBank/DDBJ databases">
        <authorList>
            <person name="Nwanade C."/>
            <person name="Wang M."/>
            <person name="Masoudi A."/>
            <person name="Yu Z."/>
            <person name="Liu J."/>
        </authorList>
    </citation>
    <scope>NUCLEOTIDE SEQUENCE</scope>
    <source>
        <strain evidence="1">S122</strain>
    </source>
</reference>
<dbReference type="InterPro" id="IPR043148">
    <property type="entry name" value="TagF_C"/>
</dbReference>
<dbReference type="Gene3D" id="3.40.50.12580">
    <property type="match status" value="1"/>
</dbReference>
<dbReference type="EMBL" id="CP081070">
    <property type="protein sequence ID" value="UWQ54231.1"/>
    <property type="molecule type" value="Genomic_DNA"/>
</dbReference>
<dbReference type="KEGG" id="lcae:K3721_01450"/>
<accession>A0A9Q9LYK7</accession>
<gene>
    <name evidence="1" type="ORF">K3721_01450</name>
</gene>
<sequence length="333" mass="36731">MVKTSGPAEKGSFRKLNTLGQLLTGKTPLVVHATKDWYGKIRSGQIDFFEKIAASAVAHGHKPLLVPAESITSRLALATGHKHIAVGLRKAQGPNILHAHTSYLWGFWYLDPKGYYWSSSLVDAEFDPSAVDAAKAAYFFNGVSGHMKRANVSKLAQPERGAIPAEPAAAAVFLQEIDNFKTPVHYLTTLEMIENTSLAVQGLVYVKLHPAQADETRDKVLRLCAELPNVAVTQANVHDLIEASDVIVSQNSAVGFEALMHKKPAVTCARIDYHHAALAARTAEQLQHCVRTAPQQLGDFPYEKYFYWFLGENMLEPQKEDFTDRAWARIAAL</sequence>
<name>A0A9Q9LYK7_LEICA</name>